<name>A0ABS2QZP1_9BACI</name>
<accession>A0ABS2QZP1</accession>
<dbReference type="InterPro" id="IPR058355">
    <property type="entry name" value="DUF8042"/>
</dbReference>
<dbReference type="EMBL" id="JAFBFC010000007">
    <property type="protein sequence ID" value="MBM7704482.1"/>
    <property type="molecule type" value="Genomic_DNA"/>
</dbReference>
<keyword evidence="3" id="KW-1185">Reference proteome</keyword>
<dbReference type="RefSeq" id="WP_205188487.1">
    <property type="nucleotide sequence ID" value="NZ_JAFBFC010000007.1"/>
</dbReference>
<protein>
    <recommendedName>
        <fullName evidence="1">DUF8042 domain-containing protein</fullName>
    </recommendedName>
</protein>
<dbReference type="Proteomes" id="UP000809829">
    <property type="component" value="Unassembled WGS sequence"/>
</dbReference>
<organism evidence="2 3">
    <name type="scientific">Priestia iocasae</name>
    <dbReference type="NCBI Taxonomy" id="2291674"/>
    <lineage>
        <taxon>Bacteria</taxon>
        <taxon>Bacillati</taxon>
        <taxon>Bacillota</taxon>
        <taxon>Bacilli</taxon>
        <taxon>Bacillales</taxon>
        <taxon>Bacillaceae</taxon>
        <taxon>Priestia</taxon>
    </lineage>
</organism>
<feature type="domain" description="DUF8042" evidence="1">
    <location>
        <begin position="11"/>
        <end position="128"/>
    </location>
</feature>
<dbReference type="Pfam" id="PF26154">
    <property type="entry name" value="DUF8042"/>
    <property type="match status" value="1"/>
</dbReference>
<gene>
    <name evidence="2" type="ORF">JOC83_003339</name>
</gene>
<comment type="caution">
    <text evidence="2">The sequence shown here is derived from an EMBL/GenBank/DDBJ whole genome shotgun (WGS) entry which is preliminary data.</text>
</comment>
<reference evidence="2 3" key="1">
    <citation type="submission" date="2021-01" db="EMBL/GenBank/DDBJ databases">
        <title>Genomic Encyclopedia of Type Strains, Phase IV (KMG-IV): sequencing the most valuable type-strain genomes for metagenomic binning, comparative biology and taxonomic classification.</title>
        <authorList>
            <person name="Goeker M."/>
        </authorList>
    </citation>
    <scope>NUCLEOTIDE SEQUENCE [LARGE SCALE GENOMIC DNA]</scope>
    <source>
        <strain evidence="2 3">DSM 104297</strain>
    </source>
</reference>
<sequence>MSERMPTLEINQFELLKSYYDLLQTIQEGLLYVEASFDDENKTEGDRVLGDVLEALSQLEKTNEQLLQEFAENRSFTKFIEQYQPVLNAVLQLEGHMNDMYEKQRIINGDILPLFEKWKTRMEQQIQPYITH</sequence>
<proteinExistence type="predicted"/>
<evidence type="ECO:0000259" key="1">
    <source>
        <dbReference type="Pfam" id="PF26154"/>
    </source>
</evidence>
<evidence type="ECO:0000313" key="3">
    <source>
        <dbReference type="Proteomes" id="UP000809829"/>
    </source>
</evidence>
<evidence type="ECO:0000313" key="2">
    <source>
        <dbReference type="EMBL" id="MBM7704482.1"/>
    </source>
</evidence>